<feature type="coiled-coil region" evidence="1">
    <location>
        <begin position="459"/>
        <end position="1011"/>
    </location>
</feature>
<dbReference type="PANTHER" id="PTHR35352">
    <property type="entry name" value="COILED-COIL DOMAIN-CONTAINING PROTEIN 150"/>
    <property type="match status" value="1"/>
</dbReference>
<dbReference type="GeneTree" id="ENSGT00390000005285"/>
<reference evidence="2" key="2">
    <citation type="submission" date="2025-08" db="UniProtKB">
        <authorList>
            <consortium name="Ensembl"/>
        </authorList>
    </citation>
    <scope>IDENTIFICATION</scope>
</reference>
<reference evidence="2" key="3">
    <citation type="submission" date="2025-09" db="UniProtKB">
        <authorList>
            <consortium name="Ensembl"/>
        </authorList>
    </citation>
    <scope>IDENTIFICATION</scope>
</reference>
<dbReference type="InParanoid" id="A0A803TJ07"/>
<evidence type="ECO:0000313" key="2">
    <source>
        <dbReference type="Ensembl" id="ENSACAP00000035197.1"/>
    </source>
</evidence>
<dbReference type="AlphaFoldDB" id="A0A803TJ07"/>
<reference evidence="2" key="1">
    <citation type="submission" date="2009-12" db="EMBL/GenBank/DDBJ databases">
        <title>The Genome Sequence of Anolis carolinensis (Green Anole Lizard).</title>
        <authorList>
            <consortium name="The Genome Sequencing Platform"/>
            <person name="Di Palma F."/>
            <person name="Alfoldi J."/>
            <person name="Heiman D."/>
            <person name="Young S."/>
            <person name="Grabherr M."/>
            <person name="Johnson J."/>
            <person name="Lander E.S."/>
            <person name="Lindblad-Toh K."/>
        </authorList>
    </citation>
    <scope>NUCLEOTIDE SEQUENCE [LARGE SCALE GENOMIC DNA]</scope>
    <source>
        <strain evidence="2">JBL SC #1</strain>
    </source>
</reference>
<protein>
    <submittedName>
        <fullName evidence="2">Coiled-coil domain containing 150</fullName>
    </submittedName>
</protein>
<dbReference type="KEGG" id="acs:100562573"/>
<evidence type="ECO:0000313" key="3">
    <source>
        <dbReference type="Proteomes" id="UP000001646"/>
    </source>
</evidence>
<keyword evidence="1" id="KW-0175">Coiled coil</keyword>
<dbReference type="Proteomes" id="UP000001646">
    <property type="component" value="Unplaced"/>
</dbReference>
<feature type="coiled-coil region" evidence="1">
    <location>
        <begin position="140"/>
        <end position="431"/>
    </location>
</feature>
<dbReference type="PANTHER" id="PTHR35352:SF1">
    <property type="entry name" value="COILED-COIL DOMAIN-CONTAINING PROTEIN 150"/>
    <property type="match status" value="1"/>
</dbReference>
<dbReference type="Bgee" id="ENSACAG00000014000">
    <property type="expression patterns" value="Expressed in hindlimb bud and 10 other cell types or tissues"/>
</dbReference>
<evidence type="ECO:0000256" key="1">
    <source>
        <dbReference type="SAM" id="Coils"/>
    </source>
</evidence>
<proteinExistence type="predicted"/>
<keyword evidence="3" id="KW-1185">Reference proteome</keyword>
<name>A0A803TJ07_ANOCA</name>
<dbReference type="Ensembl" id="ENSACAT00000045282.1">
    <property type="protein sequence ID" value="ENSACAP00000035197.1"/>
    <property type="gene ID" value="ENSACAG00000014000.4"/>
</dbReference>
<gene>
    <name evidence="2" type="primary">CCDC150</name>
</gene>
<dbReference type="GeneID" id="100562573"/>
<dbReference type="InterPro" id="IPR038807">
    <property type="entry name" value="CCDC150"/>
</dbReference>
<dbReference type="OrthoDB" id="416454at2759"/>
<dbReference type="RefSeq" id="XP_008115478.1">
    <property type="nucleotide sequence ID" value="XM_008117271.3"/>
</dbReference>
<accession>A0A803TJ07</accession>
<dbReference type="CTD" id="284992"/>
<sequence length="1081" mass="126045">MARPIISPVSINSTAPETFVVLNQRMRVVEEQTNELLKDLRTLDVKEQSVENFPSKLLEKPEGHQFISPICAQTVFGGTNDTLWRTCETLVNRMCRLESVVQTLKLNMFRLQTEKELNPKHAANLEQRMKMIQEEHMGELKVLQEEGRMLCQQLQESREEESKARDRVERLRAALEIATATKRDVTIASDELRATKKKMEHKLQELREQLAKESSQRESLQESHAVLLYQMNDLEMMVEKERKQVHTLQQDCNTLRQDIQMSRERLQKEEERKVQLEQQCMLLKSNLESQEATISKFSEEGKITQMSLNKAFEENAQLQAEITSLREVAEKVQMLNEQLTQQCTELSSTLRAATMENAQLITEHQAALKLEQEKLDQKLKEQDLLLDTARASITEELRMVQNEKVKLQKEIEALRSEHADCKQKNSKVEEIAQIRLLESVVDKLQSELEAALPEKEILMKDKETQEQEMQKTIHQMKQDNKRLEAEVEESKLEIGPLKKTLKALEEENKKLMEQDVVLQYQQHTQQQVKQVLEGLTNNKNKLAYDKGKLQTRIQQLEEEVHSLADVLSKNNQLCKQNAALEMKYNQINAELDSIKINTQRLEVQLKQSQSALACREQDYSDTVKTCDEVLRENQKLKGQISATEGREKHKLGNLRRKLEESKTDNAKMTNMLENVLASHNKMQAALEKVQTELGRKDSEIAGLKKDRTQSQQRIQKLEAELEQCHNKLLFESQHTVKTGPLRKALEASKADMKKLAQNLEQTLQTNSILQSKHLLLQDELERKETEYQQLLECRDQLIEETKMEAKLYTDRLETLKKQFQTEREVTKKAAQKESMELKKALEEACSKSGDLSRCNRELRAKVVELESALVTQKERVKRQKSIITQYFSSKSNNARNVERMKEIESELRQMEDLKEQYQKKNHEQSLSIKQFVTELTSLQSEMQQLAKNQQAMAAENKNLESQLELERKRRKQLEDECKTLEDTVKHLRKCKEHTEQKLKEASLESQQVTANLEEAHHWFKMKFDSLQRELATSREQKSAVEFNSEEEKPVRLPSQVCLKRWEAKNNLKFISRKYLNELNQP</sequence>
<organism evidence="2 3">
    <name type="scientific">Anolis carolinensis</name>
    <name type="common">Green anole</name>
    <name type="synonym">American chameleon</name>
    <dbReference type="NCBI Taxonomy" id="28377"/>
    <lineage>
        <taxon>Eukaryota</taxon>
        <taxon>Metazoa</taxon>
        <taxon>Chordata</taxon>
        <taxon>Craniata</taxon>
        <taxon>Vertebrata</taxon>
        <taxon>Euteleostomi</taxon>
        <taxon>Lepidosauria</taxon>
        <taxon>Squamata</taxon>
        <taxon>Bifurcata</taxon>
        <taxon>Unidentata</taxon>
        <taxon>Episquamata</taxon>
        <taxon>Toxicofera</taxon>
        <taxon>Iguania</taxon>
        <taxon>Dactyloidae</taxon>
        <taxon>Anolis</taxon>
    </lineage>
</organism>